<proteinExistence type="predicted"/>
<dbReference type="EMBL" id="UINC01072833">
    <property type="protein sequence ID" value="SVC08755.1"/>
    <property type="molecule type" value="Genomic_DNA"/>
</dbReference>
<protein>
    <submittedName>
        <fullName evidence="1">Uncharacterized protein</fullName>
    </submittedName>
</protein>
<evidence type="ECO:0000313" key="1">
    <source>
        <dbReference type="EMBL" id="SVC08755.1"/>
    </source>
</evidence>
<accession>A0A382JAY4</accession>
<feature type="non-terminal residue" evidence="1">
    <location>
        <position position="31"/>
    </location>
</feature>
<gene>
    <name evidence="1" type="ORF">METZ01_LOCUS261609</name>
</gene>
<dbReference type="AlphaFoldDB" id="A0A382JAY4"/>
<reference evidence="1" key="1">
    <citation type="submission" date="2018-05" db="EMBL/GenBank/DDBJ databases">
        <authorList>
            <person name="Lanie J.A."/>
            <person name="Ng W.-L."/>
            <person name="Kazmierczak K.M."/>
            <person name="Andrzejewski T.M."/>
            <person name="Davidsen T.M."/>
            <person name="Wayne K.J."/>
            <person name="Tettelin H."/>
            <person name="Glass J.I."/>
            <person name="Rusch D."/>
            <person name="Podicherti R."/>
            <person name="Tsui H.-C.T."/>
            <person name="Winkler M.E."/>
        </authorList>
    </citation>
    <scope>NUCLEOTIDE SEQUENCE</scope>
</reference>
<organism evidence="1">
    <name type="scientific">marine metagenome</name>
    <dbReference type="NCBI Taxonomy" id="408172"/>
    <lineage>
        <taxon>unclassified sequences</taxon>
        <taxon>metagenomes</taxon>
        <taxon>ecological metagenomes</taxon>
    </lineage>
</organism>
<sequence>MLLGESDPEEQTALEALLADDAALRAYRDRT</sequence>
<name>A0A382JAY4_9ZZZZ</name>